<dbReference type="AlphaFoldDB" id="A0AA90ZDU7"/>
<comment type="caution">
    <text evidence="1">The sequence shown here is derived from an EMBL/GenBank/DDBJ whole genome shotgun (WGS) entry which is preliminary data.</text>
</comment>
<evidence type="ECO:0000313" key="1">
    <source>
        <dbReference type="EMBL" id="MDR6223807.1"/>
    </source>
</evidence>
<protein>
    <submittedName>
        <fullName evidence="1">Uncharacterized protein</fullName>
    </submittedName>
</protein>
<proteinExistence type="predicted"/>
<dbReference type="EMBL" id="JAVDQI010000012">
    <property type="protein sequence ID" value="MDR6223807.1"/>
    <property type="molecule type" value="Genomic_DNA"/>
</dbReference>
<reference evidence="1 2" key="1">
    <citation type="submission" date="2023-07" db="EMBL/GenBank/DDBJ databases">
        <title>Genomic Encyclopedia of Type Strains, Phase IV (KMG-IV): sequencing the most valuable type-strain genomes for metagenomic binning, comparative biology and taxonomic classification.</title>
        <authorList>
            <person name="Goeker M."/>
        </authorList>
    </citation>
    <scope>NUCLEOTIDE SEQUENCE [LARGE SCALE GENOMIC DNA]</scope>
    <source>
        <strain evidence="1 2">DSM 17273</strain>
    </source>
</reference>
<organism evidence="1 2">
    <name type="scientific">Methanococcoides alaskense</name>
    <dbReference type="NCBI Taxonomy" id="325778"/>
    <lineage>
        <taxon>Archaea</taxon>
        <taxon>Methanobacteriati</taxon>
        <taxon>Methanobacteriota</taxon>
        <taxon>Stenosarchaea group</taxon>
        <taxon>Methanomicrobia</taxon>
        <taxon>Methanosarcinales</taxon>
        <taxon>Methanosarcinaceae</taxon>
        <taxon>Methanococcoides</taxon>
    </lineage>
</organism>
<accession>A0AA90ZDU7</accession>
<gene>
    <name evidence="1" type="ORF">J2750_002284</name>
</gene>
<name>A0AA90ZDU7_9EURY</name>
<evidence type="ECO:0000313" key="2">
    <source>
        <dbReference type="Proteomes" id="UP001185015"/>
    </source>
</evidence>
<dbReference type="Proteomes" id="UP001185015">
    <property type="component" value="Unassembled WGS sequence"/>
</dbReference>
<sequence>MQKKDLSMEEIEGLGYYDLMSYLGVPYFHVGG</sequence>
<keyword evidence="2" id="KW-1185">Reference proteome</keyword>